<keyword evidence="3" id="KW-1185">Reference proteome</keyword>
<evidence type="ECO:0000256" key="1">
    <source>
        <dbReference type="SAM" id="Phobius"/>
    </source>
</evidence>
<keyword evidence="1" id="KW-1133">Transmembrane helix</keyword>
<keyword evidence="1" id="KW-0812">Transmembrane</keyword>
<protein>
    <submittedName>
        <fullName evidence="2">Uncharacterized protein</fullName>
    </submittedName>
</protein>
<accession>A0A4R3LT37</accession>
<dbReference type="Proteomes" id="UP000295678">
    <property type="component" value="Unassembled WGS sequence"/>
</dbReference>
<sequence length="64" mass="6998">MTRLYESQGYRVRMRIAASVLVGLIVLGLWYILFQALAAGGHRQTGACPGPDSTLTNRAEWCSA</sequence>
<dbReference type="EMBL" id="SMAK01000018">
    <property type="protein sequence ID" value="TCT03690.1"/>
    <property type="molecule type" value="Genomic_DNA"/>
</dbReference>
<keyword evidence="1" id="KW-0472">Membrane</keyword>
<dbReference type="RefSeq" id="WP_132807952.1">
    <property type="nucleotide sequence ID" value="NZ_SMAK01000018.1"/>
</dbReference>
<gene>
    <name evidence="2" type="ORF">EDC22_11830</name>
</gene>
<comment type="caution">
    <text evidence="2">The sequence shown here is derived from an EMBL/GenBank/DDBJ whole genome shotgun (WGS) entry which is preliminary data.</text>
</comment>
<proteinExistence type="predicted"/>
<dbReference type="AlphaFoldDB" id="A0A4R3LT37"/>
<evidence type="ECO:0000313" key="2">
    <source>
        <dbReference type="EMBL" id="TCT03690.1"/>
    </source>
</evidence>
<reference evidence="2 3" key="1">
    <citation type="submission" date="2019-03" db="EMBL/GenBank/DDBJ databases">
        <title>Genomic Encyclopedia of Type Strains, Phase IV (KMG-IV): sequencing the most valuable type-strain genomes for metagenomic binning, comparative biology and taxonomic classification.</title>
        <authorList>
            <person name="Goeker M."/>
        </authorList>
    </citation>
    <scope>NUCLEOTIDE SEQUENCE [LARGE SCALE GENOMIC DNA]</scope>
    <source>
        <strain evidence="2 3">DSM 19345</strain>
    </source>
</reference>
<name>A0A4R3LT37_9HYPH</name>
<evidence type="ECO:0000313" key="3">
    <source>
        <dbReference type="Proteomes" id="UP000295678"/>
    </source>
</evidence>
<organism evidence="2 3">
    <name type="scientific">Tepidamorphus gemmatus</name>
    <dbReference type="NCBI Taxonomy" id="747076"/>
    <lineage>
        <taxon>Bacteria</taxon>
        <taxon>Pseudomonadati</taxon>
        <taxon>Pseudomonadota</taxon>
        <taxon>Alphaproteobacteria</taxon>
        <taxon>Hyphomicrobiales</taxon>
        <taxon>Tepidamorphaceae</taxon>
        <taxon>Tepidamorphus</taxon>
    </lineage>
</organism>
<feature type="transmembrane region" description="Helical" evidence="1">
    <location>
        <begin position="12"/>
        <end position="33"/>
    </location>
</feature>